<sequence>MALTPPPQVSRRAAISGVPKELRPGGEYDRFIAERAAADRFSGTVLLTHHGRPVLERSYGHADEERAIRNTAGTLFDVASITKCCTAVAIAQLAERGEVAYHEKLGTYLDGFKPEAAGAVTVHHLLTHTSGLDRPGPPSNGNSVEEVWNRDLESIRAMAPAFPPGAEFRYSNGGYFLLGAIVAEVSGQSYYDYIRDHVLTPAGMARSGFYTRPQIRADRRIAHRYTTDRQTGRRYDFTESDHLGFIGRPDHGLYCTAGELLAFARALRSDRLIDPSLITSGKMVLAPSVKPDLTRQIMHYCYGFFHTVLNRREIISHSGTGPGMANMLDIHPGSGWTSVILGNFDTPVDPIVNLGRELITRFTR</sequence>
<accession>A0A366LQJ0</accession>
<dbReference type="PANTHER" id="PTHR46825:SF11">
    <property type="entry name" value="PENICILLIN-BINDING PROTEIN 4"/>
    <property type="match status" value="1"/>
</dbReference>
<dbReference type="SUPFAM" id="SSF56601">
    <property type="entry name" value="beta-lactamase/transpeptidase-like"/>
    <property type="match status" value="1"/>
</dbReference>
<dbReference type="Gene3D" id="3.40.710.10">
    <property type="entry name" value="DD-peptidase/beta-lactamase superfamily"/>
    <property type="match status" value="1"/>
</dbReference>
<dbReference type="RefSeq" id="WP_113984724.1">
    <property type="nucleotide sequence ID" value="NZ_QMEY01000020.1"/>
</dbReference>
<keyword evidence="2" id="KW-0472">Membrane</keyword>
<name>A0A366LQJ0_9ACTN</name>
<dbReference type="InterPro" id="IPR050491">
    <property type="entry name" value="AmpC-like"/>
</dbReference>
<dbReference type="Pfam" id="PF00144">
    <property type="entry name" value="Beta-lactamase"/>
    <property type="match status" value="1"/>
</dbReference>
<organism evidence="4 5">
    <name type="scientific">Spongiactinospora rosea</name>
    <dbReference type="NCBI Taxonomy" id="2248750"/>
    <lineage>
        <taxon>Bacteria</taxon>
        <taxon>Bacillati</taxon>
        <taxon>Actinomycetota</taxon>
        <taxon>Actinomycetes</taxon>
        <taxon>Streptosporangiales</taxon>
        <taxon>Streptosporangiaceae</taxon>
        <taxon>Spongiactinospora</taxon>
    </lineage>
</organism>
<dbReference type="AlphaFoldDB" id="A0A366LQJ0"/>
<dbReference type="InterPro" id="IPR012338">
    <property type="entry name" value="Beta-lactam/transpept-like"/>
</dbReference>
<evidence type="ECO:0000256" key="2">
    <source>
        <dbReference type="ARBA" id="ARBA00023136"/>
    </source>
</evidence>
<dbReference type="EMBL" id="QMEY01000020">
    <property type="protein sequence ID" value="RBQ15803.1"/>
    <property type="molecule type" value="Genomic_DNA"/>
</dbReference>
<evidence type="ECO:0000256" key="1">
    <source>
        <dbReference type="ARBA" id="ARBA00004370"/>
    </source>
</evidence>
<gene>
    <name evidence="4" type="ORF">DP939_32820</name>
</gene>
<comment type="subcellular location">
    <subcellularLocation>
        <location evidence="1">Membrane</location>
    </subcellularLocation>
</comment>
<reference evidence="4 5" key="1">
    <citation type="submission" date="2018-06" db="EMBL/GenBank/DDBJ databases">
        <title>Sphaerisporangium craniellae sp. nov., isolated from a marine sponge in the South China Sea.</title>
        <authorList>
            <person name="Li L."/>
        </authorList>
    </citation>
    <scope>NUCLEOTIDE SEQUENCE [LARGE SCALE GENOMIC DNA]</scope>
    <source>
        <strain evidence="4 5">LHW63015</strain>
    </source>
</reference>
<dbReference type="Proteomes" id="UP000253303">
    <property type="component" value="Unassembled WGS sequence"/>
</dbReference>
<proteinExistence type="predicted"/>
<evidence type="ECO:0000313" key="5">
    <source>
        <dbReference type="Proteomes" id="UP000253303"/>
    </source>
</evidence>
<dbReference type="InterPro" id="IPR001466">
    <property type="entry name" value="Beta-lactam-related"/>
</dbReference>
<comment type="caution">
    <text evidence="4">The sequence shown here is derived from an EMBL/GenBank/DDBJ whole genome shotgun (WGS) entry which is preliminary data.</text>
</comment>
<keyword evidence="5" id="KW-1185">Reference proteome</keyword>
<feature type="domain" description="Beta-lactamase-related" evidence="3">
    <location>
        <begin position="29"/>
        <end position="347"/>
    </location>
</feature>
<dbReference type="GO" id="GO:0016020">
    <property type="term" value="C:membrane"/>
    <property type="evidence" value="ECO:0007669"/>
    <property type="project" value="UniProtKB-SubCell"/>
</dbReference>
<evidence type="ECO:0000313" key="4">
    <source>
        <dbReference type="EMBL" id="RBQ15803.1"/>
    </source>
</evidence>
<protein>
    <recommendedName>
        <fullName evidence="3">Beta-lactamase-related domain-containing protein</fullName>
    </recommendedName>
</protein>
<dbReference type="PANTHER" id="PTHR46825">
    <property type="entry name" value="D-ALANYL-D-ALANINE-CARBOXYPEPTIDASE/ENDOPEPTIDASE AMPH"/>
    <property type="match status" value="1"/>
</dbReference>
<evidence type="ECO:0000259" key="3">
    <source>
        <dbReference type="Pfam" id="PF00144"/>
    </source>
</evidence>
<dbReference type="OrthoDB" id="3863176at2"/>